<dbReference type="Proteomes" id="UP000716291">
    <property type="component" value="Unassembled WGS sequence"/>
</dbReference>
<organism evidence="2 3">
    <name type="scientific">Rhizopus oryzae</name>
    <name type="common">Mucormycosis agent</name>
    <name type="synonym">Rhizopus arrhizus var. delemar</name>
    <dbReference type="NCBI Taxonomy" id="64495"/>
    <lineage>
        <taxon>Eukaryota</taxon>
        <taxon>Fungi</taxon>
        <taxon>Fungi incertae sedis</taxon>
        <taxon>Mucoromycota</taxon>
        <taxon>Mucoromycotina</taxon>
        <taxon>Mucoromycetes</taxon>
        <taxon>Mucorales</taxon>
        <taxon>Mucorineae</taxon>
        <taxon>Rhizopodaceae</taxon>
        <taxon>Rhizopus</taxon>
    </lineage>
</organism>
<reference evidence="2" key="1">
    <citation type="journal article" date="2020" name="Microb. Genom.">
        <title>Genetic diversity of clinical and environmental Mucorales isolates obtained from an investigation of mucormycosis cases among solid organ transplant recipients.</title>
        <authorList>
            <person name="Nguyen M.H."/>
            <person name="Kaul D."/>
            <person name="Muto C."/>
            <person name="Cheng S.J."/>
            <person name="Richter R.A."/>
            <person name="Bruno V.M."/>
            <person name="Liu G."/>
            <person name="Beyhan S."/>
            <person name="Sundermann A.J."/>
            <person name="Mounaud S."/>
            <person name="Pasculle A.W."/>
            <person name="Nierman W.C."/>
            <person name="Driscoll E."/>
            <person name="Cumbie R."/>
            <person name="Clancy C.J."/>
            <person name="Dupont C.L."/>
        </authorList>
    </citation>
    <scope>NUCLEOTIDE SEQUENCE</scope>
    <source>
        <strain evidence="2">GL11</strain>
    </source>
</reference>
<dbReference type="AlphaFoldDB" id="A0A9P6WUR1"/>
<protein>
    <submittedName>
        <fullName evidence="2">Uncharacterized protein</fullName>
    </submittedName>
</protein>
<feature type="compositionally biased region" description="Low complexity" evidence="1">
    <location>
        <begin position="147"/>
        <end position="179"/>
    </location>
</feature>
<evidence type="ECO:0000256" key="1">
    <source>
        <dbReference type="SAM" id="MobiDB-lite"/>
    </source>
</evidence>
<proteinExistence type="predicted"/>
<feature type="region of interest" description="Disordered" evidence="1">
    <location>
        <begin position="132"/>
        <end position="179"/>
    </location>
</feature>
<comment type="caution">
    <text evidence="2">The sequence shown here is derived from an EMBL/GenBank/DDBJ whole genome shotgun (WGS) entry which is preliminary data.</text>
</comment>
<dbReference type="EMBL" id="JAANQT010006511">
    <property type="protein sequence ID" value="KAG1291149.1"/>
    <property type="molecule type" value="Genomic_DNA"/>
</dbReference>
<name>A0A9P6WUR1_RHIOR</name>
<accession>A0A9P6WUR1</accession>
<sequence>MLARLDLELAGAAEGDVAALQRDRTAAGLQHHLGLRQHVDALVGGGDGQRLLAQQLQLAIVGLQADRPLRGDHPQRAALREQRDVLAGHGGEGLAGADVQVLLHGHLQVLPGIGHGAGRAVPPAARQGCGRRCRASSRSARSRRRCSGPAPSGRAARAAAGCAGTRPGPAPAARPGSVASVPGCVRRL</sequence>
<evidence type="ECO:0000313" key="2">
    <source>
        <dbReference type="EMBL" id="KAG1291149.1"/>
    </source>
</evidence>
<gene>
    <name evidence="2" type="ORF">G6F64_013827</name>
</gene>
<evidence type="ECO:0000313" key="3">
    <source>
        <dbReference type="Proteomes" id="UP000716291"/>
    </source>
</evidence>
<feature type="compositionally biased region" description="Basic residues" evidence="1">
    <location>
        <begin position="132"/>
        <end position="146"/>
    </location>
</feature>
<keyword evidence="3" id="KW-1185">Reference proteome</keyword>